<dbReference type="SUPFAM" id="SSF54171">
    <property type="entry name" value="DNA-binding domain"/>
    <property type="match status" value="1"/>
</dbReference>
<dbReference type="PROSITE" id="PS50982">
    <property type="entry name" value="MBD"/>
    <property type="match status" value="1"/>
</dbReference>
<keyword evidence="5" id="KW-0539">Nucleus</keyword>
<sequence length="83" mass="9482">MVAKEKNLLLQKSGEGPPIAPEGWKWRCGKRARDMYFTAPDGSLFRSRRTLDDYLKTLKDPPAPTAFCWSITPEVLDHPAFEM</sequence>
<feature type="domain" description="MBD" evidence="6">
    <location>
        <begin position="10"/>
        <end position="76"/>
    </location>
</feature>
<dbReference type="Gene3D" id="3.30.890.10">
    <property type="entry name" value="Methyl-cpg-binding Protein 2, Chain A"/>
    <property type="match status" value="1"/>
</dbReference>
<evidence type="ECO:0000256" key="5">
    <source>
        <dbReference type="ARBA" id="ARBA00023242"/>
    </source>
</evidence>
<evidence type="ECO:0000256" key="3">
    <source>
        <dbReference type="ARBA" id="ARBA00023125"/>
    </source>
</evidence>
<dbReference type="GO" id="GO:0003677">
    <property type="term" value="F:DNA binding"/>
    <property type="evidence" value="ECO:0007669"/>
    <property type="project" value="UniProtKB-KW"/>
</dbReference>
<evidence type="ECO:0000313" key="7">
    <source>
        <dbReference type="EMBL" id="KAL2628655.1"/>
    </source>
</evidence>
<accession>A0ABD1YDA1</accession>
<organism evidence="7 8">
    <name type="scientific">Riccia fluitans</name>
    <dbReference type="NCBI Taxonomy" id="41844"/>
    <lineage>
        <taxon>Eukaryota</taxon>
        <taxon>Viridiplantae</taxon>
        <taxon>Streptophyta</taxon>
        <taxon>Embryophyta</taxon>
        <taxon>Marchantiophyta</taxon>
        <taxon>Marchantiopsida</taxon>
        <taxon>Marchantiidae</taxon>
        <taxon>Marchantiales</taxon>
        <taxon>Ricciaceae</taxon>
        <taxon>Riccia</taxon>
    </lineage>
</organism>
<gene>
    <name evidence="7" type="ORF">R1flu_013341</name>
</gene>
<keyword evidence="2" id="KW-0805">Transcription regulation</keyword>
<protein>
    <recommendedName>
        <fullName evidence="6">MBD domain-containing protein</fullName>
    </recommendedName>
</protein>
<evidence type="ECO:0000256" key="1">
    <source>
        <dbReference type="ARBA" id="ARBA00004123"/>
    </source>
</evidence>
<dbReference type="GO" id="GO:0005634">
    <property type="term" value="C:nucleus"/>
    <property type="evidence" value="ECO:0007669"/>
    <property type="project" value="UniProtKB-SubCell"/>
</dbReference>
<dbReference type="InterPro" id="IPR001739">
    <property type="entry name" value="Methyl_CpG_DNA-bd"/>
</dbReference>
<keyword evidence="3" id="KW-0238">DNA-binding</keyword>
<evidence type="ECO:0000259" key="6">
    <source>
        <dbReference type="PROSITE" id="PS50982"/>
    </source>
</evidence>
<evidence type="ECO:0000313" key="8">
    <source>
        <dbReference type="Proteomes" id="UP001605036"/>
    </source>
</evidence>
<dbReference type="Proteomes" id="UP001605036">
    <property type="component" value="Unassembled WGS sequence"/>
</dbReference>
<keyword evidence="8" id="KW-1185">Reference proteome</keyword>
<dbReference type="InterPro" id="IPR016177">
    <property type="entry name" value="DNA-bd_dom_sf"/>
</dbReference>
<dbReference type="AlphaFoldDB" id="A0ABD1YDA1"/>
<name>A0ABD1YDA1_9MARC</name>
<comment type="subcellular location">
    <subcellularLocation>
        <location evidence="1">Nucleus</location>
    </subcellularLocation>
</comment>
<keyword evidence="4" id="KW-0804">Transcription</keyword>
<reference evidence="7 8" key="1">
    <citation type="submission" date="2024-09" db="EMBL/GenBank/DDBJ databases">
        <title>Chromosome-scale assembly of Riccia fluitans.</title>
        <authorList>
            <person name="Paukszto L."/>
            <person name="Sawicki J."/>
            <person name="Karawczyk K."/>
            <person name="Piernik-Szablinska J."/>
            <person name="Szczecinska M."/>
            <person name="Mazdziarz M."/>
        </authorList>
    </citation>
    <scope>NUCLEOTIDE SEQUENCE [LARGE SCALE GENOMIC DNA]</scope>
    <source>
        <strain evidence="7">Rf_01</strain>
        <tissue evidence="7">Aerial parts of the thallus</tissue>
    </source>
</reference>
<evidence type="ECO:0000256" key="2">
    <source>
        <dbReference type="ARBA" id="ARBA00023015"/>
    </source>
</evidence>
<comment type="caution">
    <text evidence="7">The sequence shown here is derived from an EMBL/GenBank/DDBJ whole genome shotgun (WGS) entry which is preliminary data.</text>
</comment>
<dbReference type="EMBL" id="JBHFFA010000004">
    <property type="protein sequence ID" value="KAL2628655.1"/>
    <property type="molecule type" value="Genomic_DNA"/>
</dbReference>
<proteinExistence type="predicted"/>
<evidence type="ECO:0000256" key="4">
    <source>
        <dbReference type="ARBA" id="ARBA00023163"/>
    </source>
</evidence>